<gene>
    <name evidence="2" type="ORF">V1477_014704</name>
</gene>
<evidence type="ECO:0000313" key="3">
    <source>
        <dbReference type="Proteomes" id="UP001607303"/>
    </source>
</evidence>
<feature type="signal peptide" evidence="1">
    <location>
        <begin position="1"/>
        <end position="16"/>
    </location>
</feature>
<reference evidence="2 3" key="1">
    <citation type="journal article" date="2024" name="Ann. Entomol. Soc. Am.">
        <title>Genomic analyses of the southern and eastern yellowjacket wasps (Hymenoptera: Vespidae) reveal evolutionary signatures of social life.</title>
        <authorList>
            <person name="Catto M.A."/>
            <person name="Caine P.B."/>
            <person name="Orr S.E."/>
            <person name="Hunt B.G."/>
            <person name="Goodisman M.A.D."/>
        </authorList>
    </citation>
    <scope>NUCLEOTIDE SEQUENCE [LARGE SCALE GENOMIC DNA]</scope>
    <source>
        <strain evidence="2">232</strain>
        <tissue evidence="2">Head and thorax</tissue>
    </source>
</reference>
<sequence length="70" mass="7296">MVFLVVTSGLFAVATGISQRTFIFNGVKATEGGMVLVGRCLGFGRNTKDRLLWLCGGATVVSGLSAEASR</sequence>
<keyword evidence="1" id="KW-0732">Signal</keyword>
<organism evidence="2 3">
    <name type="scientific">Vespula maculifrons</name>
    <name type="common">Eastern yellow jacket</name>
    <name type="synonym">Wasp</name>
    <dbReference type="NCBI Taxonomy" id="7453"/>
    <lineage>
        <taxon>Eukaryota</taxon>
        <taxon>Metazoa</taxon>
        <taxon>Ecdysozoa</taxon>
        <taxon>Arthropoda</taxon>
        <taxon>Hexapoda</taxon>
        <taxon>Insecta</taxon>
        <taxon>Pterygota</taxon>
        <taxon>Neoptera</taxon>
        <taxon>Endopterygota</taxon>
        <taxon>Hymenoptera</taxon>
        <taxon>Apocrita</taxon>
        <taxon>Aculeata</taxon>
        <taxon>Vespoidea</taxon>
        <taxon>Vespidae</taxon>
        <taxon>Vespinae</taxon>
        <taxon>Vespula</taxon>
    </lineage>
</organism>
<dbReference type="AlphaFoldDB" id="A0ABD2BI72"/>
<dbReference type="Proteomes" id="UP001607303">
    <property type="component" value="Unassembled WGS sequence"/>
</dbReference>
<keyword evidence="3" id="KW-1185">Reference proteome</keyword>
<evidence type="ECO:0000256" key="1">
    <source>
        <dbReference type="SAM" id="SignalP"/>
    </source>
</evidence>
<evidence type="ECO:0000313" key="2">
    <source>
        <dbReference type="EMBL" id="KAL2732463.1"/>
    </source>
</evidence>
<proteinExistence type="predicted"/>
<protein>
    <submittedName>
        <fullName evidence="2">Uncharacterized protein</fullName>
    </submittedName>
</protein>
<feature type="chain" id="PRO_5044864916" evidence="1">
    <location>
        <begin position="17"/>
        <end position="70"/>
    </location>
</feature>
<dbReference type="EMBL" id="JAYRBN010000075">
    <property type="protein sequence ID" value="KAL2732463.1"/>
    <property type="molecule type" value="Genomic_DNA"/>
</dbReference>
<comment type="caution">
    <text evidence="2">The sequence shown here is derived from an EMBL/GenBank/DDBJ whole genome shotgun (WGS) entry which is preliminary data.</text>
</comment>
<accession>A0ABD2BI72</accession>
<name>A0ABD2BI72_VESMC</name>